<keyword evidence="1" id="KW-0479">Metal-binding</keyword>
<dbReference type="RefSeq" id="XP_013395982.1">
    <property type="nucleotide sequence ID" value="XM_013540528.1"/>
</dbReference>
<feature type="compositionally biased region" description="Basic and acidic residues" evidence="2">
    <location>
        <begin position="15"/>
        <end position="25"/>
    </location>
</feature>
<dbReference type="AlphaFoldDB" id="A0A1S3ICL5"/>
<evidence type="ECO:0000313" key="4">
    <source>
        <dbReference type="RefSeq" id="XP_013395982.1"/>
    </source>
</evidence>
<feature type="binding site" evidence="1">
    <location>
        <position position="211"/>
    </location>
    <ligand>
        <name>Mg(2+)</name>
        <dbReference type="ChEBI" id="CHEBI:18420"/>
        <label>1</label>
    </ligand>
</feature>
<dbReference type="PANTHER" id="PTHR16222">
    <property type="entry name" value="ADP-RIBOSYLGLYCOHYDROLASE"/>
    <property type="match status" value="1"/>
</dbReference>
<gene>
    <name evidence="4" type="primary">LOC106163058</name>
</gene>
<dbReference type="SUPFAM" id="SSF101478">
    <property type="entry name" value="ADP-ribosylglycohydrolase"/>
    <property type="match status" value="1"/>
</dbReference>
<reference evidence="4" key="1">
    <citation type="submission" date="2025-08" db="UniProtKB">
        <authorList>
            <consortium name="RefSeq"/>
        </authorList>
    </citation>
    <scope>IDENTIFICATION</scope>
    <source>
        <tissue evidence="4">Gonads</tissue>
    </source>
</reference>
<dbReference type="GeneID" id="106163058"/>
<dbReference type="Pfam" id="PF03747">
    <property type="entry name" value="ADP_ribosyl_GH"/>
    <property type="match status" value="1"/>
</dbReference>
<keyword evidence="3" id="KW-1185">Reference proteome</keyword>
<dbReference type="Gene3D" id="1.10.4080.10">
    <property type="entry name" value="ADP-ribosylation/Crystallin J1"/>
    <property type="match status" value="1"/>
</dbReference>
<proteinExistence type="predicted"/>
<dbReference type="GO" id="GO:0046872">
    <property type="term" value="F:metal ion binding"/>
    <property type="evidence" value="ECO:0007669"/>
    <property type="project" value="UniProtKB-KW"/>
</dbReference>
<name>A0A1S3ICL5_LINAN</name>
<dbReference type="PANTHER" id="PTHR16222:SF17">
    <property type="entry name" value="SELENOPROTEIN J"/>
    <property type="match status" value="1"/>
</dbReference>
<feature type="region of interest" description="Disordered" evidence="2">
    <location>
        <begin position="1"/>
        <end position="51"/>
    </location>
</feature>
<dbReference type="Proteomes" id="UP000085678">
    <property type="component" value="Unplaced"/>
</dbReference>
<comment type="cofactor">
    <cofactor evidence="1">
        <name>Mg(2+)</name>
        <dbReference type="ChEBI" id="CHEBI:18420"/>
    </cofactor>
    <text evidence="1">Binds 2 magnesium ions per subunit.</text>
</comment>
<organism evidence="3 4">
    <name type="scientific">Lingula anatina</name>
    <name type="common">Brachiopod</name>
    <name type="synonym">Lingula unguis</name>
    <dbReference type="NCBI Taxonomy" id="7574"/>
    <lineage>
        <taxon>Eukaryota</taxon>
        <taxon>Metazoa</taxon>
        <taxon>Spiralia</taxon>
        <taxon>Lophotrochozoa</taxon>
        <taxon>Brachiopoda</taxon>
        <taxon>Linguliformea</taxon>
        <taxon>Lingulata</taxon>
        <taxon>Lingulida</taxon>
        <taxon>Linguloidea</taxon>
        <taxon>Lingulidae</taxon>
        <taxon>Lingula</taxon>
    </lineage>
</organism>
<dbReference type="OrthoDB" id="524326at2759"/>
<accession>A0A1S3ICL5</accession>
<feature type="binding site" evidence="1">
    <location>
        <position position="214"/>
    </location>
    <ligand>
        <name>Mg(2+)</name>
        <dbReference type="ChEBI" id="CHEBI:18420"/>
        <label>1</label>
    </ligand>
</feature>
<dbReference type="STRING" id="7574.A0A1S3ICL5"/>
<dbReference type="InParanoid" id="A0A1S3ICL5"/>
<sequence>MVNQGNVGPTLAQRFNKDDYKKRLMDTFGPASPYEPKLGRQPTREDLPIDGPWRNGSIKEFIKNYQEGKEKTGKEKDAQADGHSKVAPIVALYAGRPELRTVVEDIVRVTQDDNTPVEYAIAGALLLEEYILNGGGSSAVEKLLSMDISDTVKEQVKIALAAKDKPFRAATKEFGSSCSLPGSFICSIQSIGGANGNYVDTMRQALTSGGDNCSRNMLLGACLGAQHGVDGIPEDWIKKMSRQDVVELANQLVAARCS</sequence>
<dbReference type="InterPro" id="IPR050792">
    <property type="entry name" value="ADP-ribosylglycohydrolase"/>
</dbReference>
<evidence type="ECO:0000256" key="1">
    <source>
        <dbReference type="PIRSR" id="PIRSR605502-1"/>
    </source>
</evidence>
<dbReference type="InterPro" id="IPR005502">
    <property type="entry name" value="Ribosyl_crysJ1"/>
</dbReference>
<evidence type="ECO:0000313" key="3">
    <source>
        <dbReference type="Proteomes" id="UP000085678"/>
    </source>
</evidence>
<protein>
    <submittedName>
        <fullName evidence="4">Crystallin J1A</fullName>
    </submittedName>
</protein>
<dbReference type="InterPro" id="IPR036705">
    <property type="entry name" value="Ribosyl_crysJ1_sf"/>
</dbReference>
<evidence type="ECO:0000256" key="2">
    <source>
        <dbReference type="SAM" id="MobiDB-lite"/>
    </source>
</evidence>
<dbReference type="KEGG" id="lak:106163058"/>
<keyword evidence="1" id="KW-0460">Magnesium</keyword>